<name>A0A6A5RDH8_9PLEO</name>
<dbReference type="InterPro" id="IPR010730">
    <property type="entry name" value="HET"/>
</dbReference>
<dbReference type="PANTHER" id="PTHR24148">
    <property type="entry name" value="ANKYRIN REPEAT DOMAIN-CONTAINING PROTEIN 39 HOMOLOG-RELATED"/>
    <property type="match status" value="1"/>
</dbReference>
<accession>A0A6A5RDH8</accession>
<dbReference type="EMBL" id="ML979001">
    <property type="protein sequence ID" value="KAF1923767.1"/>
    <property type="molecule type" value="Genomic_DNA"/>
</dbReference>
<dbReference type="PANTHER" id="PTHR24148:SF64">
    <property type="entry name" value="HETEROKARYON INCOMPATIBILITY DOMAIN-CONTAINING PROTEIN"/>
    <property type="match status" value="1"/>
</dbReference>
<evidence type="ECO:0000313" key="2">
    <source>
        <dbReference type="EMBL" id="KAF1923767.1"/>
    </source>
</evidence>
<feature type="domain" description="Heterokaryon incompatibility" evidence="1">
    <location>
        <begin position="8"/>
        <end position="146"/>
    </location>
</feature>
<sequence length="206" mass="23760">MVSGVPVFIKENLGDALRYFRKHYPSTLLWVDALCISQADLDERASQVGLMVCIYRLADGIFAWLGKPRDEDKVRAGMALMRCLHNHVRENHKNKIINSKRPFWGQITGVIEYMHRTEGTDLWYAWKGIPEIFTCAYWTRLWIQQEATTPKPIQFWLGDHSLDDGPFCTVGDWLAVFSNDSRFPDNFRRACGYDDKVGPVLASRTT</sequence>
<organism evidence="2 3">
    <name type="scientific">Didymella exigua CBS 183.55</name>
    <dbReference type="NCBI Taxonomy" id="1150837"/>
    <lineage>
        <taxon>Eukaryota</taxon>
        <taxon>Fungi</taxon>
        <taxon>Dikarya</taxon>
        <taxon>Ascomycota</taxon>
        <taxon>Pezizomycotina</taxon>
        <taxon>Dothideomycetes</taxon>
        <taxon>Pleosporomycetidae</taxon>
        <taxon>Pleosporales</taxon>
        <taxon>Pleosporineae</taxon>
        <taxon>Didymellaceae</taxon>
        <taxon>Didymella</taxon>
    </lineage>
</organism>
<dbReference type="RefSeq" id="XP_033444020.1">
    <property type="nucleotide sequence ID" value="XM_033597050.1"/>
</dbReference>
<evidence type="ECO:0000259" key="1">
    <source>
        <dbReference type="Pfam" id="PF06985"/>
    </source>
</evidence>
<protein>
    <recommendedName>
        <fullName evidence="1">Heterokaryon incompatibility domain-containing protein</fullName>
    </recommendedName>
</protein>
<dbReference type="GeneID" id="54354717"/>
<evidence type="ECO:0000313" key="3">
    <source>
        <dbReference type="Proteomes" id="UP000800082"/>
    </source>
</evidence>
<proteinExistence type="predicted"/>
<keyword evidence="3" id="KW-1185">Reference proteome</keyword>
<dbReference type="InterPro" id="IPR052895">
    <property type="entry name" value="HetReg/Transcr_Mod"/>
</dbReference>
<dbReference type="AlphaFoldDB" id="A0A6A5RDH8"/>
<dbReference type="OrthoDB" id="5416609at2759"/>
<dbReference type="Pfam" id="PF06985">
    <property type="entry name" value="HET"/>
    <property type="match status" value="1"/>
</dbReference>
<reference evidence="2" key="1">
    <citation type="journal article" date="2020" name="Stud. Mycol.">
        <title>101 Dothideomycetes genomes: a test case for predicting lifestyles and emergence of pathogens.</title>
        <authorList>
            <person name="Haridas S."/>
            <person name="Albert R."/>
            <person name="Binder M."/>
            <person name="Bloem J."/>
            <person name="Labutti K."/>
            <person name="Salamov A."/>
            <person name="Andreopoulos B."/>
            <person name="Baker S."/>
            <person name="Barry K."/>
            <person name="Bills G."/>
            <person name="Bluhm B."/>
            <person name="Cannon C."/>
            <person name="Castanera R."/>
            <person name="Culley D."/>
            <person name="Daum C."/>
            <person name="Ezra D."/>
            <person name="Gonzalez J."/>
            <person name="Henrissat B."/>
            <person name="Kuo A."/>
            <person name="Liang C."/>
            <person name="Lipzen A."/>
            <person name="Lutzoni F."/>
            <person name="Magnuson J."/>
            <person name="Mondo S."/>
            <person name="Nolan M."/>
            <person name="Ohm R."/>
            <person name="Pangilinan J."/>
            <person name="Park H.-J."/>
            <person name="Ramirez L."/>
            <person name="Alfaro M."/>
            <person name="Sun H."/>
            <person name="Tritt A."/>
            <person name="Yoshinaga Y."/>
            <person name="Zwiers L.-H."/>
            <person name="Turgeon B."/>
            <person name="Goodwin S."/>
            <person name="Spatafora J."/>
            <person name="Crous P."/>
            <person name="Grigoriev I."/>
        </authorList>
    </citation>
    <scope>NUCLEOTIDE SEQUENCE</scope>
    <source>
        <strain evidence="2">CBS 183.55</strain>
    </source>
</reference>
<gene>
    <name evidence="2" type="ORF">M421DRAFT_74500</name>
</gene>
<dbReference type="Proteomes" id="UP000800082">
    <property type="component" value="Unassembled WGS sequence"/>
</dbReference>